<dbReference type="PaxDb" id="2903-EOD07722"/>
<accession>A0A0D3I8Y7</accession>
<name>A0A0D3I8Y7_EMIH1</name>
<evidence type="ECO:0000313" key="2">
    <source>
        <dbReference type="Proteomes" id="UP000013827"/>
    </source>
</evidence>
<dbReference type="AlphaFoldDB" id="A0A0D3I8Y7"/>
<protein>
    <submittedName>
        <fullName evidence="1">Uncharacterized protein</fullName>
    </submittedName>
</protein>
<dbReference type="GeneID" id="17253853"/>
<evidence type="ECO:0000313" key="1">
    <source>
        <dbReference type="EnsemblProtists" id="EOD07722"/>
    </source>
</evidence>
<sequence length="316" mass="33613">MDQPPADSGHLHGELLVQVAHETVAASDAMQHIFPLIPMTSPAARHLHELVYTICTIETLVHQFIDQQLLSAEASPPNFRRRESGAKLQDTLEHMRDATILKPAVKASLLSGGIASLLYLFSILLRDLNIQLQALPDIEAAATPNVAEAACAVGAAALGSLLQLSTASSLTRRFFTGAAAVGGLVQRERRRLPIRSRAGEMLGRSLLAGAAAYGARALYLEAARRRAAKRLAQSESRLSLTLRLWCLATSVLQRAHRQGVSYTQLGHLHESSNVQRVASFSSLAVMSGVDSGGGSLAGRSPALSLSATQLHDGASP</sequence>
<reference evidence="2" key="1">
    <citation type="journal article" date="2013" name="Nature">
        <title>Pan genome of the phytoplankton Emiliania underpins its global distribution.</title>
        <authorList>
            <person name="Read B.A."/>
            <person name="Kegel J."/>
            <person name="Klute M.J."/>
            <person name="Kuo A."/>
            <person name="Lefebvre S.C."/>
            <person name="Maumus F."/>
            <person name="Mayer C."/>
            <person name="Miller J."/>
            <person name="Monier A."/>
            <person name="Salamov A."/>
            <person name="Young J."/>
            <person name="Aguilar M."/>
            <person name="Claverie J.M."/>
            <person name="Frickenhaus S."/>
            <person name="Gonzalez K."/>
            <person name="Herman E.K."/>
            <person name="Lin Y.C."/>
            <person name="Napier J."/>
            <person name="Ogata H."/>
            <person name="Sarno A.F."/>
            <person name="Shmutz J."/>
            <person name="Schroeder D."/>
            <person name="de Vargas C."/>
            <person name="Verret F."/>
            <person name="von Dassow P."/>
            <person name="Valentin K."/>
            <person name="Van de Peer Y."/>
            <person name="Wheeler G."/>
            <person name="Dacks J.B."/>
            <person name="Delwiche C.F."/>
            <person name="Dyhrman S.T."/>
            <person name="Glockner G."/>
            <person name="John U."/>
            <person name="Richards T."/>
            <person name="Worden A.Z."/>
            <person name="Zhang X."/>
            <person name="Grigoriev I.V."/>
            <person name="Allen A.E."/>
            <person name="Bidle K."/>
            <person name="Borodovsky M."/>
            <person name="Bowler C."/>
            <person name="Brownlee C."/>
            <person name="Cock J.M."/>
            <person name="Elias M."/>
            <person name="Gladyshev V.N."/>
            <person name="Groth M."/>
            <person name="Guda C."/>
            <person name="Hadaegh A."/>
            <person name="Iglesias-Rodriguez M.D."/>
            <person name="Jenkins J."/>
            <person name="Jones B.M."/>
            <person name="Lawson T."/>
            <person name="Leese F."/>
            <person name="Lindquist E."/>
            <person name="Lobanov A."/>
            <person name="Lomsadze A."/>
            <person name="Malik S.B."/>
            <person name="Marsh M.E."/>
            <person name="Mackinder L."/>
            <person name="Mock T."/>
            <person name="Mueller-Roeber B."/>
            <person name="Pagarete A."/>
            <person name="Parker M."/>
            <person name="Probert I."/>
            <person name="Quesneville H."/>
            <person name="Raines C."/>
            <person name="Rensing S.A."/>
            <person name="Riano-Pachon D.M."/>
            <person name="Richier S."/>
            <person name="Rokitta S."/>
            <person name="Shiraiwa Y."/>
            <person name="Soanes D.M."/>
            <person name="van der Giezen M."/>
            <person name="Wahlund T.M."/>
            <person name="Williams B."/>
            <person name="Wilson W."/>
            <person name="Wolfe G."/>
            <person name="Wurch L.L."/>
        </authorList>
    </citation>
    <scope>NUCLEOTIDE SEQUENCE</scope>
</reference>
<organism evidence="1 2">
    <name type="scientific">Emiliania huxleyi (strain CCMP1516)</name>
    <dbReference type="NCBI Taxonomy" id="280463"/>
    <lineage>
        <taxon>Eukaryota</taxon>
        <taxon>Haptista</taxon>
        <taxon>Haptophyta</taxon>
        <taxon>Prymnesiophyceae</taxon>
        <taxon>Isochrysidales</taxon>
        <taxon>Noelaerhabdaceae</taxon>
        <taxon>Emiliania</taxon>
    </lineage>
</organism>
<dbReference type="EnsemblProtists" id="EOD07722">
    <property type="protein sequence ID" value="EOD07722"/>
    <property type="gene ID" value="EMIHUDRAFT_218263"/>
</dbReference>
<dbReference type="HOGENOM" id="CLU_881190_0_0_1"/>
<proteinExistence type="predicted"/>
<dbReference type="Proteomes" id="UP000013827">
    <property type="component" value="Unassembled WGS sequence"/>
</dbReference>
<dbReference type="KEGG" id="ehx:EMIHUDRAFT_218263"/>
<dbReference type="RefSeq" id="XP_005760151.1">
    <property type="nucleotide sequence ID" value="XM_005760094.1"/>
</dbReference>
<reference evidence="1" key="2">
    <citation type="submission" date="2024-10" db="UniProtKB">
        <authorList>
            <consortium name="EnsemblProtists"/>
        </authorList>
    </citation>
    <scope>IDENTIFICATION</scope>
</reference>
<keyword evidence="2" id="KW-1185">Reference proteome</keyword>